<protein>
    <submittedName>
        <fullName evidence="8">N-acetylglucosamine transport system substrate-binding protein</fullName>
    </submittedName>
</protein>
<dbReference type="InterPro" id="IPR050490">
    <property type="entry name" value="Bact_solute-bd_prot1"/>
</dbReference>
<name>A0ABS4ISZ7_9BACL</name>
<dbReference type="PANTHER" id="PTHR43649">
    <property type="entry name" value="ARABINOSE-BINDING PROTEIN-RELATED"/>
    <property type="match status" value="1"/>
</dbReference>
<evidence type="ECO:0000256" key="7">
    <source>
        <dbReference type="SAM" id="SignalP"/>
    </source>
</evidence>
<proteinExistence type="predicted"/>
<evidence type="ECO:0000256" key="4">
    <source>
        <dbReference type="ARBA" id="ARBA00023139"/>
    </source>
</evidence>
<dbReference type="EMBL" id="JAGGLB010000004">
    <property type="protein sequence ID" value="MBP1990151.1"/>
    <property type="molecule type" value="Genomic_DNA"/>
</dbReference>
<feature type="chain" id="PRO_5047015600" evidence="7">
    <location>
        <begin position="23"/>
        <end position="492"/>
    </location>
</feature>
<evidence type="ECO:0000256" key="6">
    <source>
        <dbReference type="SAM" id="MobiDB-lite"/>
    </source>
</evidence>
<evidence type="ECO:0000256" key="2">
    <source>
        <dbReference type="ARBA" id="ARBA00022729"/>
    </source>
</evidence>
<dbReference type="PANTHER" id="PTHR43649:SF33">
    <property type="entry name" value="POLYGALACTURONAN_RHAMNOGALACTURONAN-BINDING PROTEIN YTCQ"/>
    <property type="match status" value="1"/>
</dbReference>
<gene>
    <name evidence="8" type="ORF">J2Z66_001749</name>
</gene>
<dbReference type="InterPro" id="IPR006059">
    <property type="entry name" value="SBP"/>
</dbReference>
<dbReference type="RefSeq" id="WP_209970946.1">
    <property type="nucleotide sequence ID" value="NZ_JAGGLB010000004.1"/>
</dbReference>
<keyword evidence="4" id="KW-0564">Palmitate</keyword>
<keyword evidence="1" id="KW-1003">Cell membrane</keyword>
<evidence type="ECO:0000313" key="9">
    <source>
        <dbReference type="Proteomes" id="UP001519287"/>
    </source>
</evidence>
<sequence>MKGLTKKWLVIVLSVFILLALAAGCSSKNEGEKPSASPANTAAAGTSPSPEGSDVYPNGLSKSEQVTIKFGFWENGYGREWIDNAIAKFTETYPNVKFDVAYSPKIMDLISTKIAAKNDKDMFDIISPAFNSKDEKVQVIKAGMFEDLTDLWDRVLPDANGLKLRDLVPEGTFEFAEQYDNKFYEIPMGGSTVGLFYDKALFEQNGWNENPKTWEEFLELLEAIKSKGIIPITYPGVHPSYLSFAFGIKQFELAEKNGDLEGFTQRFRQSQLPIYTSDESKEVWTRIYELGKKGYFPAGVAALNHTQSQMQLLQHKAALAATGDWVQNEMKDSIPDGFKWGFMAIPFSSKAGDNVWVENYIGAGGIMIWKNKSDLVKNWAKEFNMFLLTNDVQAYNNKFAGIYPIRKDFLDNPENIKEMQDAPRAIMEFAKQNKMKLGLTSKEVIIGGATAAQADKLTTEMINEVTIGKKDPIPVLEEAEKLIEKAIKENSK</sequence>
<dbReference type="SUPFAM" id="SSF53850">
    <property type="entry name" value="Periplasmic binding protein-like II"/>
    <property type="match status" value="1"/>
</dbReference>
<dbReference type="Gene3D" id="3.40.190.10">
    <property type="entry name" value="Periplasmic binding protein-like II"/>
    <property type="match status" value="1"/>
</dbReference>
<keyword evidence="9" id="KW-1185">Reference proteome</keyword>
<evidence type="ECO:0000256" key="1">
    <source>
        <dbReference type="ARBA" id="ARBA00022475"/>
    </source>
</evidence>
<reference evidence="8 9" key="1">
    <citation type="submission" date="2021-03" db="EMBL/GenBank/DDBJ databases">
        <title>Genomic Encyclopedia of Type Strains, Phase IV (KMG-IV): sequencing the most valuable type-strain genomes for metagenomic binning, comparative biology and taxonomic classification.</title>
        <authorList>
            <person name="Goeker M."/>
        </authorList>
    </citation>
    <scope>NUCLEOTIDE SEQUENCE [LARGE SCALE GENOMIC DNA]</scope>
    <source>
        <strain evidence="8 9">DSM 26048</strain>
    </source>
</reference>
<evidence type="ECO:0000313" key="8">
    <source>
        <dbReference type="EMBL" id="MBP1990151.1"/>
    </source>
</evidence>
<organism evidence="8 9">
    <name type="scientific">Paenibacillus eucommiae</name>
    <dbReference type="NCBI Taxonomy" id="1355755"/>
    <lineage>
        <taxon>Bacteria</taxon>
        <taxon>Bacillati</taxon>
        <taxon>Bacillota</taxon>
        <taxon>Bacilli</taxon>
        <taxon>Bacillales</taxon>
        <taxon>Paenibacillaceae</taxon>
        <taxon>Paenibacillus</taxon>
    </lineage>
</organism>
<keyword evidence="5" id="KW-0449">Lipoprotein</keyword>
<accession>A0ABS4ISZ7</accession>
<dbReference type="Pfam" id="PF13416">
    <property type="entry name" value="SBP_bac_8"/>
    <property type="match status" value="1"/>
</dbReference>
<dbReference type="Proteomes" id="UP001519287">
    <property type="component" value="Unassembled WGS sequence"/>
</dbReference>
<keyword evidence="2 7" id="KW-0732">Signal</keyword>
<feature type="signal peptide" evidence="7">
    <location>
        <begin position="1"/>
        <end position="22"/>
    </location>
</feature>
<comment type="caution">
    <text evidence="8">The sequence shown here is derived from an EMBL/GenBank/DDBJ whole genome shotgun (WGS) entry which is preliminary data.</text>
</comment>
<dbReference type="PROSITE" id="PS51257">
    <property type="entry name" value="PROKAR_LIPOPROTEIN"/>
    <property type="match status" value="1"/>
</dbReference>
<evidence type="ECO:0000256" key="5">
    <source>
        <dbReference type="ARBA" id="ARBA00023288"/>
    </source>
</evidence>
<feature type="region of interest" description="Disordered" evidence="6">
    <location>
        <begin position="30"/>
        <end position="58"/>
    </location>
</feature>
<evidence type="ECO:0000256" key="3">
    <source>
        <dbReference type="ARBA" id="ARBA00023136"/>
    </source>
</evidence>
<keyword evidence="3" id="KW-0472">Membrane</keyword>
<feature type="compositionally biased region" description="Polar residues" evidence="6">
    <location>
        <begin position="37"/>
        <end position="50"/>
    </location>
</feature>